<dbReference type="Proteomes" id="UP001281761">
    <property type="component" value="Unassembled WGS sequence"/>
</dbReference>
<dbReference type="PANTHER" id="PTHR24356:SF163">
    <property type="entry name" value="3-PHOSPHOINOSITIDE-DEPENDENT PROTEIN KINASE 1-RELATED"/>
    <property type="match status" value="1"/>
</dbReference>
<evidence type="ECO:0000256" key="5">
    <source>
        <dbReference type="ARBA" id="ARBA00022777"/>
    </source>
</evidence>
<name>A0ABQ9XMW9_9EUKA</name>
<dbReference type="EC" id="2.7.11.1" evidence="1"/>
<dbReference type="GO" id="GO:0004674">
    <property type="term" value="F:protein serine/threonine kinase activity"/>
    <property type="evidence" value="ECO:0007669"/>
    <property type="project" value="UniProtKB-EC"/>
</dbReference>
<evidence type="ECO:0000313" key="11">
    <source>
        <dbReference type="Proteomes" id="UP001281761"/>
    </source>
</evidence>
<accession>A0ABQ9XMW9</accession>
<evidence type="ECO:0000256" key="3">
    <source>
        <dbReference type="ARBA" id="ARBA00022679"/>
    </source>
</evidence>
<protein>
    <recommendedName>
        <fullName evidence="1">non-specific serine/threonine protein kinase</fullName>
        <ecNumber evidence="1">2.7.11.1</ecNumber>
    </recommendedName>
</protein>
<comment type="catalytic activity">
    <reaction evidence="8">
        <text>L-seryl-[protein] + ATP = O-phospho-L-seryl-[protein] + ADP + H(+)</text>
        <dbReference type="Rhea" id="RHEA:17989"/>
        <dbReference type="Rhea" id="RHEA-COMP:9863"/>
        <dbReference type="Rhea" id="RHEA-COMP:11604"/>
        <dbReference type="ChEBI" id="CHEBI:15378"/>
        <dbReference type="ChEBI" id="CHEBI:29999"/>
        <dbReference type="ChEBI" id="CHEBI:30616"/>
        <dbReference type="ChEBI" id="CHEBI:83421"/>
        <dbReference type="ChEBI" id="CHEBI:456216"/>
        <dbReference type="EC" id="2.7.11.1"/>
    </reaction>
</comment>
<evidence type="ECO:0000256" key="4">
    <source>
        <dbReference type="ARBA" id="ARBA00022741"/>
    </source>
</evidence>
<evidence type="ECO:0000256" key="1">
    <source>
        <dbReference type="ARBA" id="ARBA00012513"/>
    </source>
</evidence>
<keyword evidence="6" id="KW-0067">ATP-binding</keyword>
<keyword evidence="3 10" id="KW-0808">Transferase</keyword>
<dbReference type="InterPro" id="IPR008271">
    <property type="entry name" value="Ser/Thr_kinase_AS"/>
</dbReference>
<proteinExistence type="predicted"/>
<dbReference type="EMBL" id="JARBJD010000102">
    <property type="protein sequence ID" value="KAK2952560.1"/>
    <property type="molecule type" value="Genomic_DNA"/>
</dbReference>
<keyword evidence="2" id="KW-0723">Serine/threonine-protein kinase</keyword>
<organism evidence="10 11">
    <name type="scientific">Blattamonas nauphoetae</name>
    <dbReference type="NCBI Taxonomy" id="2049346"/>
    <lineage>
        <taxon>Eukaryota</taxon>
        <taxon>Metamonada</taxon>
        <taxon>Preaxostyla</taxon>
        <taxon>Oxymonadida</taxon>
        <taxon>Blattamonas</taxon>
    </lineage>
</organism>
<keyword evidence="4" id="KW-0547">Nucleotide-binding</keyword>
<dbReference type="InterPro" id="IPR050236">
    <property type="entry name" value="Ser_Thr_kinase_AGC"/>
</dbReference>
<reference evidence="10 11" key="1">
    <citation type="journal article" date="2022" name="bioRxiv">
        <title>Genomics of Preaxostyla Flagellates Illuminates Evolutionary Transitions and the Path Towards Mitochondrial Loss.</title>
        <authorList>
            <person name="Novak L.V.F."/>
            <person name="Treitli S.C."/>
            <person name="Pyrih J."/>
            <person name="Halakuc P."/>
            <person name="Pipaliya S.V."/>
            <person name="Vacek V."/>
            <person name="Brzon O."/>
            <person name="Soukal P."/>
            <person name="Eme L."/>
            <person name="Dacks J.B."/>
            <person name="Karnkowska A."/>
            <person name="Elias M."/>
            <person name="Hampl V."/>
        </authorList>
    </citation>
    <scope>NUCLEOTIDE SEQUENCE [LARGE SCALE GENOMIC DNA]</scope>
    <source>
        <strain evidence="10">NAU3</strain>
        <tissue evidence="10">Gut</tissue>
    </source>
</reference>
<evidence type="ECO:0000259" key="9">
    <source>
        <dbReference type="PROSITE" id="PS50011"/>
    </source>
</evidence>
<keyword evidence="11" id="KW-1185">Reference proteome</keyword>
<comment type="caution">
    <text evidence="10">The sequence shown here is derived from an EMBL/GenBank/DDBJ whole genome shotgun (WGS) entry which is preliminary data.</text>
</comment>
<dbReference type="InterPro" id="IPR000719">
    <property type="entry name" value="Prot_kinase_dom"/>
</dbReference>
<dbReference type="SMART" id="SM00220">
    <property type="entry name" value="S_TKc"/>
    <property type="match status" value="1"/>
</dbReference>
<dbReference type="Gene3D" id="3.30.200.20">
    <property type="entry name" value="Phosphorylase Kinase, domain 1"/>
    <property type="match status" value="1"/>
</dbReference>
<dbReference type="SUPFAM" id="SSF56112">
    <property type="entry name" value="Protein kinase-like (PK-like)"/>
    <property type="match status" value="1"/>
</dbReference>
<feature type="domain" description="Protein kinase" evidence="9">
    <location>
        <begin position="13"/>
        <end position="285"/>
    </location>
</feature>
<evidence type="ECO:0000256" key="7">
    <source>
        <dbReference type="ARBA" id="ARBA00047899"/>
    </source>
</evidence>
<evidence type="ECO:0000313" key="10">
    <source>
        <dbReference type="EMBL" id="KAK2952560.1"/>
    </source>
</evidence>
<sequence length="367" mass="41462">MSHLNLTFTKDDFYDWIPIGSGSYSTIYKVFYKKVPKAFSLKVMNKANLRNTRSSESIKTECDLVIRLKHTNILRVYSAFEDETSIYFVQELGYGNLTDLDLSSLSFDDLRYYAAELVEAIAYLHQEKILHRDLKPENVLICLDQHIKIIDFGCAKLMAEKSIPSVLVPPSESPPLQPRNPSIVGSPLYVSPEVLEGKEADQASDIWSLACMLFYIYTGHPLFSAPTDYLLYQQIIECQYSLTPKKGQTFHHSLPEELCSLLSQILVKDPTLRLSIDDIKGHPFFEGIDWVHLSYQEPPNISSTFSNNVDASPRTRNVLILPRDHGSTSRTPIPPPPNESFFPPDSNGDDTLFCVAWTAPSDVFDAA</sequence>
<dbReference type="InterPro" id="IPR011009">
    <property type="entry name" value="Kinase-like_dom_sf"/>
</dbReference>
<evidence type="ECO:0000256" key="2">
    <source>
        <dbReference type="ARBA" id="ARBA00022527"/>
    </source>
</evidence>
<dbReference type="Gene3D" id="1.10.510.10">
    <property type="entry name" value="Transferase(Phosphotransferase) domain 1"/>
    <property type="match status" value="1"/>
</dbReference>
<dbReference type="PROSITE" id="PS00108">
    <property type="entry name" value="PROTEIN_KINASE_ST"/>
    <property type="match status" value="1"/>
</dbReference>
<dbReference type="PANTHER" id="PTHR24356">
    <property type="entry name" value="SERINE/THREONINE-PROTEIN KINASE"/>
    <property type="match status" value="1"/>
</dbReference>
<evidence type="ECO:0000256" key="8">
    <source>
        <dbReference type="ARBA" id="ARBA00048679"/>
    </source>
</evidence>
<keyword evidence="5 10" id="KW-0418">Kinase</keyword>
<evidence type="ECO:0000256" key="6">
    <source>
        <dbReference type="ARBA" id="ARBA00022840"/>
    </source>
</evidence>
<dbReference type="Pfam" id="PF00069">
    <property type="entry name" value="Pkinase"/>
    <property type="match status" value="1"/>
</dbReference>
<gene>
    <name evidence="10" type="ORF">BLNAU_12526</name>
</gene>
<dbReference type="PROSITE" id="PS50011">
    <property type="entry name" value="PROTEIN_KINASE_DOM"/>
    <property type="match status" value="1"/>
</dbReference>
<comment type="catalytic activity">
    <reaction evidence="7">
        <text>L-threonyl-[protein] + ATP = O-phospho-L-threonyl-[protein] + ADP + H(+)</text>
        <dbReference type="Rhea" id="RHEA:46608"/>
        <dbReference type="Rhea" id="RHEA-COMP:11060"/>
        <dbReference type="Rhea" id="RHEA-COMP:11605"/>
        <dbReference type="ChEBI" id="CHEBI:15378"/>
        <dbReference type="ChEBI" id="CHEBI:30013"/>
        <dbReference type="ChEBI" id="CHEBI:30616"/>
        <dbReference type="ChEBI" id="CHEBI:61977"/>
        <dbReference type="ChEBI" id="CHEBI:456216"/>
        <dbReference type="EC" id="2.7.11.1"/>
    </reaction>
</comment>